<name>A0ABS2MVW3_9BACI</name>
<dbReference type="CDD" id="cd01293">
    <property type="entry name" value="Bact_CD"/>
    <property type="match status" value="1"/>
</dbReference>
<organism evidence="2 3">
    <name type="scientific">Aquibacillus albus</name>
    <dbReference type="NCBI Taxonomy" id="1168171"/>
    <lineage>
        <taxon>Bacteria</taxon>
        <taxon>Bacillati</taxon>
        <taxon>Bacillota</taxon>
        <taxon>Bacilli</taxon>
        <taxon>Bacillales</taxon>
        <taxon>Bacillaceae</taxon>
        <taxon>Aquibacillus</taxon>
    </lineage>
</organism>
<dbReference type="Proteomes" id="UP001296943">
    <property type="component" value="Unassembled WGS sequence"/>
</dbReference>
<dbReference type="SUPFAM" id="SSF51556">
    <property type="entry name" value="Metallo-dependent hydrolases"/>
    <property type="match status" value="1"/>
</dbReference>
<dbReference type="InterPro" id="IPR052349">
    <property type="entry name" value="Metallo-hydrolase_Enzymes"/>
</dbReference>
<evidence type="ECO:0000313" key="2">
    <source>
        <dbReference type="EMBL" id="MBM7570039.1"/>
    </source>
</evidence>
<evidence type="ECO:0000313" key="3">
    <source>
        <dbReference type="Proteomes" id="UP001296943"/>
    </source>
</evidence>
<reference evidence="2 3" key="1">
    <citation type="submission" date="2021-01" db="EMBL/GenBank/DDBJ databases">
        <title>Genomic Encyclopedia of Type Strains, Phase IV (KMG-IV): sequencing the most valuable type-strain genomes for metagenomic binning, comparative biology and taxonomic classification.</title>
        <authorList>
            <person name="Goeker M."/>
        </authorList>
    </citation>
    <scope>NUCLEOTIDE SEQUENCE [LARGE SCALE GENOMIC DNA]</scope>
    <source>
        <strain evidence="2 3">DSM 23711</strain>
    </source>
</reference>
<dbReference type="Pfam" id="PF07969">
    <property type="entry name" value="Amidohydro_3"/>
    <property type="match status" value="1"/>
</dbReference>
<comment type="caution">
    <text evidence="2">The sequence shown here is derived from an EMBL/GenBank/DDBJ whole genome shotgun (WGS) entry which is preliminary data.</text>
</comment>
<sequence>MLDTLIHKASIPHYNHLMDVGVQNGSITYLSKAEERLPHAKQIMDADGRVLLPGLIEPHIHLDKAYLLDQMNEDATTLDEAIQLTGDLKKGFTKDDIKQRSIKVLEKCISYGVTNIRCHVEVDPIVGLKGMEVLLELKQQYRDRIDLQLVTFPQEGIFQQKGTAELLEESLIMGADVVGGIPYNDPNPIGHLDLVFDLAHRFDKALDFHVDFSDNPKQLAIKDIVSRTLTYGLEGRVAVGHLTSLGSVPQEEAKQIAKDIAKAGIHVMTLPATDLFLNGRSDKERVRRGVTPVKLLLEEGANVIVGTNNIQNPFTPFGTGDPLDVALLLAHVAQMGTLKDSETLLDMTTIHAAKALGIQSHGIALNNQADLVLFDTKNTRNVLLERPKRLAIWKKGIQVNKTALGV</sequence>
<dbReference type="InterPro" id="IPR011059">
    <property type="entry name" value="Metal-dep_hydrolase_composite"/>
</dbReference>
<dbReference type="Gene3D" id="3.20.20.140">
    <property type="entry name" value="Metal-dependent hydrolases"/>
    <property type="match status" value="1"/>
</dbReference>
<dbReference type="SUPFAM" id="SSF51338">
    <property type="entry name" value="Composite domain of metallo-dependent hydrolases"/>
    <property type="match status" value="1"/>
</dbReference>
<dbReference type="GO" id="GO:0004131">
    <property type="term" value="F:cytosine deaminase activity"/>
    <property type="evidence" value="ECO:0007669"/>
    <property type="project" value="UniProtKB-EC"/>
</dbReference>
<dbReference type="RefSeq" id="WP_204497479.1">
    <property type="nucleotide sequence ID" value="NZ_JAFBDR010000002.1"/>
</dbReference>
<gene>
    <name evidence="2" type="ORF">JOC48_000517</name>
</gene>
<keyword evidence="2" id="KW-0378">Hydrolase</keyword>
<dbReference type="Gene3D" id="2.30.40.10">
    <property type="entry name" value="Urease, subunit C, domain 1"/>
    <property type="match status" value="1"/>
</dbReference>
<evidence type="ECO:0000259" key="1">
    <source>
        <dbReference type="Pfam" id="PF07969"/>
    </source>
</evidence>
<protein>
    <submittedName>
        <fullName evidence="2">Cytosine deaminase</fullName>
        <ecNumber evidence="2">3.5.4.1</ecNumber>
    </submittedName>
</protein>
<keyword evidence="3" id="KW-1185">Reference proteome</keyword>
<dbReference type="EC" id="3.5.4.1" evidence="2"/>
<dbReference type="EMBL" id="JAFBDR010000002">
    <property type="protein sequence ID" value="MBM7570039.1"/>
    <property type="molecule type" value="Genomic_DNA"/>
</dbReference>
<dbReference type="PANTHER" id="PTHR32027">
    <property type="entry name" value="CYTOSINE DEAMINASE"/>
    <property type="match status" value="1"/>
</dbReference>
<dbReference type="InterPro" id="IPR013108">
    <property type="entry name" value="Amidohydro_3"/>
</dbReference>
<dbReference type="PANTHER" id="PTHR32027:SF0">
    <property type="entry name" value="CYTOSINE DEAMINASE"/>
    <property type="match status" value="1"/>
</dbReference>
<proteinExistence type="predicted"/>
<feature type="domain" description="Amidohydrolase 3" evidence="1">
    <location>
        <begin position="42"/>
        <end position="376"/>
    </location>
</feature>
<accession>A0ABS2MVW3</accession>
<dbReference type="InterPro" id="IPR032466">
    <property type="entry name" value="Metal_Hydrolase"/>
</dbReference>